<evidence type="ECO:0000256" key="12">
    <source>
        <dbReference type="SAM" id="MobiDB-lite"/>
    </source>
</evidence>
<dbReference type="InterPro" id="IPR009081">
    <property type="entry name" value="PP-bd_ACP"/>
</dbReference>
<evidence type="ECO:0000256" key="10">
    <source>
        <dbReference type="ARBA" id="ARBA00023268"/>
    </source>
</evidence>
<keyword evidence="7" id="KW-0597">Phosphoprotein</keyword>
<dbReference type="CDD" id="cd08953">
    <property type="entry name" value="KR_2_SDR_x"/>
    <property type="match status" value="1"/>
</dbReference>
<dbReference type="InterPro" id="IPR018201">
    <property type="entry name" value="Ketoacyl_synth_AS"/>
</dbReference>
<feature type="compositionally biased region" description="Low complexity" evidence="12">
    <location>
        <begin position="97"/>
        <end position="111"/>
    </location>
</feature>
<dbReference type="RefSeq" id="WP_119629422.1">
    <property type="nucleotide sequence ID" value="NZ_AP017928.1"/>
</dbReference>
<feature type="region of interest" description="Disordered" evidence="12">
    <location>
        <begin position="95"/>
        <end position="120"/>
    </location>
</feature>
<dbReference type="FunFam" id="3.40.47.10:FF:000019">
    <property type="entry name" value="Polyketide synthase type I"/>
    <property type="match status" value="3"/>
</dbReference>
<feature type="domain" description="Ketosynthase family 3 (KS3)" evidence="14">
    <location>
        <begin position="174"/>
        <end position="609"/>
    </location>
</feature>
<feature type="region of interest" description="Disordered" evidence="12">
    <location>
        <begin position="2392"/>
        <end position="2430"/>
    </location>
</feature>
<reference evidence="15 16" key="1">
    <citation type="submission" date="2016-12" db="EMBL/GenBank/DDBJ databases">
        <title>Genome sequencing of Methylocaldum marinum.</title>
        <authorList>
            <person name="Takeuchi M."/>
            <person name="Kamagata Y."/>
            <person name="Hiraoka S."/>
            <person name="Oshima K."/>
            <person name="Hattori M."/>
            <person name="Iwasaki W."/>
        </authorList>
    </citation>
    <scope>NUCLEOTIDE SEQUENCE [LARGE SCALE GENOMIC DNA]</scope>
    <source>
        <strain evidence="15 16">S8</strain>
    </source>
</reference>
<dbReference type="SUPFAM" id="SSF47336">
    <property type="entry name" value="ACP-like"/>
    <property type="match status" value="6"/>
</dbReference>
<dbReference type="GO" id="GO:0004312">
    <property type="term" value="F:fatty acid synthase activity"/>
    <property type="evidence" value="ECO:0007669"/>
    <property type="project" value="TreeGrafter"/>
</dbReference>
<dbReference type="PANTHER" id="PTHR43775">
    <property type="entry name" value="FATTY ACID SYNTHASE"/>
    <property type="match status" value="1"/>
</dbReference>
<feature type="domain" description="Ketosynthase family 3 (KS3)" evidence="14">
    <location>
        <begin position="1307"/>
        <end position="1716"/>
    </location>
</feature>
<dbReference type="SUPFAM" id="SSF53335">
    <property type="entry name" value="S-adenosyl-L-methionine-dependent methyltransferases"/>
    <property type="match status" value="3"/>
</dbReference>
<dbReference type="InterPro" id="IPR006162">
    <property type="entry name" value="Ppantetheine_attach_site"/>
</dbReference>
<dbReference type="InterPro" id="IPR020841">
    <property type="entry name" value="PKS_Beta-ketoAc_synthase_dom"/>
</dbReference>
<dbReference type="KEGG" id="mmai:sS8_1944"/>
<evidence type="ECO:0000256" key="3">
    <source>
        <dbReference type="ARBA" id="ARBA00005194"/>
    </source>
</evidence>
<feature type="compositionally biased region" description="Low complexity" evidence="12">
    <location>
        <begin position="1291"/>
        <end position="1304"/>
    </location>
</feature>
<dbReference type="GO" id="GO:0005737">
    <property type="term" value="C:cytoplasm"/>
    <property type="evidence" value="ECO:0007669"/>
    <property type="project" value="UniProtKB-SubCell"/>
</dbReference>
<keyword evidence="5" id="KW-0596">Phosphopantetheine</keyword>
<dbReference type="GO" id="GO:0006633">
    <property type="term" value="P:fatty acid biosynthetic process"/>
    <property type="evidence" value="ECO:0007669"/>
    <property type="project" value="UniProtKB-UniPathway"/>
</dbReference>
<dbReference type="Pfam" id="PF08242">
    <property type="entry name" value="Methyltransf_12"/>
    <property type="match status" value="3"/>
</dbReference>
<evidence type="ECO:0008006" key="17">
    <source>
        <dbReference type="Google" id="ProtNLM"/>
    </source>
</evidence>
<feature type="domain" description="Ketosynthase family 3 (KS3)" evidence="14">
    <location>
        <begin position="2435"/>
        <end position="2850"/>
    </location>
</feature>
<feature type="domain" description="Carrier" evidence="13">
    <location>
        <begin position="3727"/>
        <end position="3803"/>
    </location>
</feature>
<feature type="region of interest" description="Disordered" evidence="12">
    <location>
        <begin position="151"/>
        <end position="170"/>
    </location>
</feature>
<evidence type="ECO:0000256" key="2">
    <source>
        <dbReference type="ARBA" id="ARBA00004792"/>
    </source>
</evidence>
<dbReference type="Gene3D" id="1.10.1240.100">
    <property type="match status" value="4"/>
</dbReference>
<evidence type="ECO:0000256" key="9">
    <source>
        <dbReference type="ARBA" id="ARBA00022737"/>
    </source>
</evidence>
<feature type="region of interest" description="Disordered" evidence="12">
    <location>
        <begin position="2284"/>
        <end position="2304"/>
    </location>
</feature>
<evidence type="ECO:0000256" key="5">
    <source>
        <dbReference type="ARBA" id="ARBA00022450"/>
    </source>
</evidence>
<evidence type="ECO:0000313" key="16">
    <source>
        <dbReference type="Proteomes" id="UP000266313"/>
    </source>
</evidence>
<evidence type="ECO:0000313" key="15">
    <source>
        <dbReference type="EMBL" id="BBA33898.1"/>
    </source>
</evidence>
<dbReference type="InterPro" id="IPR049490">
    <property type="entry name" value="C883_1060-like_KR_N"/>
</dbReference>
<dbReference type="InterPro" id="IPR036736">
    <property type="entry name" value="ACP-like_sf"/>
</dbReference>
<dbReference type="GO" id="GO:0071770">
    <property type="term" value="P:DIM/DIP cell wall layer assembly"/>
    <property type="evidence" value="ECO:0007669"/>
    <property type="project" value="TreeGrafter"/>
</dbReference>
<keyword evidence="8" id="KW-0808">Transferase</keyword>
<dbReference type="InterPro" id="IPR014030">
    <property type="entry name" value="Ketoacyl_synth_N"/>
</dbReference>
<dbReference type="InterPro" id="IPR057326">
    <property type="entry name" value="KR_dom"/>
</dbReference>
<organism evidence="15 16">
    <name type="scientific">Methylocaldum marinum</name>
    <dbReference type="NCBI Taxonomy" id="1432792"/>
    <lineage>
        <taxon>Bacteria</taxon>
        <taxon>Pseudomonadati</taxon>
        <taxon>Pseudomonadota</taxon>
        <taxon>Gammaproteobacteria</taxon>
        <taxon>Methylococcales</taxon>
        <taxon>Methylococcaceae</taxon>
        <taxon>Methylocaldum</taxon>
    </lineage>
</organism>
<dbReference type="Pfam" id="PF00109">
    <property type="entry name" value="ketoacyl-synt"/>
    <property type="match status" value="4"/>
</dbReference>
<feature type="domain" description="Carrier" evidence="13">
    <location>
        <begin position="4872"/>
        <end position="4949"/>
    </location>
</feature>
<feature type="domain" description="Ketosynthase family 3 (KS3)" evidence="14">
    <location>
        <begin position="3855"/>
        <end position="4286"/>
    </location>
</feature>
<feature type="domain" description="Carrier" evidence="13">
    <location>
        <begin position="3565"/>
        <end position="3641"/>
    </location>
</feature>
<dbReference type="PROSITE" id="PS50075">
    <property type="entry name" value="CARRIER"/>
    <property type="match status" value="6"/>
</dbReference>
<dbReference type="Proteomes" id="UP000266313">
    <property type="component" value="Chromosome"/>
</dbReference>
<dbReference type="SMART" id="SM00825">
    <property type="entry name" value="PKS_KS"/>
    <property type="match status" value="4"/>
</dbReference>
<feature type="region of interest" description="Disordered" evidence="12">
    <location>
        <begin position="1159"/>
        <end position="1183"/>
    </location>
</feature>
<comment type="function">
    <text evidence="11">Involved in production of the polyketide antibiotic thailandamide.</text>
</comment>
<dbReference type="PROSITE" id="PS00012">
    <property type="entry name" value="PHOSPHOPANTETHEINE"/>
    <property type="match status" value="2"/>
</dbReference>
<dbReference type="UniPathway" id="UPA00094"/>
<sequence length="4983" mass="541827">MTNQQTLPALMEKSLAEAVALVLGMERHRVDPKENLSSYGFDSITLTQLANRLNRVFPFVRLDASTFLEHTTLDALRAHLASRYRKDFEAFFGLDGPGNPAAPDDSAGAAATRPEPERSAAIREAPQVPAAAYTGYTMSGSSLLEGFDFDEESELQAPSQPSPADAGGRLPARGAEIAVIGLAGRFPGADNIVELWENLVGERNALGEVPRDRWDWQAIYGDPDAEGNLTDCRYGGFLDDPDRFDPSFFGIPPLEAAEMDPQQKLVLRAAWETIENAGYAMDSLRGEAVGVYLGVQRNENLFQLMKSGREFGPYTNIGNTHSMLANRVSYFFDWTGDSLSVDTACSASSSALHLACHALLRGEIKLALVGGVTVVQEPFSHIANRKMGLLTNEPRVRSFDRDSGGYLIGEGVATALLKPLAQAEKDGDYIYGVIRGCAVRQSGRTVFLTAPDPKSHAQVIRSALAQAGLGPGDIDYVEGQGTGTALSDKAELKAYAEVFGDSGNGGRRNPDRKLSLGSIKGNIGHVESASGITSLIKVCLAMKNGVIPPVLDFRELNSAESEEELPFRVLARKQAWERRAGDAGETDPRRAGIHNFGYGGLCAHFILEEHVNACERRATDEPAAPREELLVFSSKSEAQLDQYLARFLRYLQGAQYRFFGIRRPDLGDLAQTLQRGRQEMEVRLAVVASSVEELVAKLQCYLSGERRIPRLFCSGVKAAGADRAEAIPPGLYPSRAWDEIAERWVDGGSLADLAEQGAARQRIPLPNFCFASGPASDSEPSSDPAEPRLNPVAWHAFSGAFRTLEEISREWLLARFQAWGACRTPGEVLEPERLKAALGIAPQHHRLFAVLLDILARGGVLQREHDGYRVIGVSSVNPAELERKCDELLRRFPELETQIGLTRDCLDRLHDILTGQVPATAILFPDASMKRVEGFYKGNPVVDHFNQLVNWQLVAAIRELARERRPEQKIRILEIGAGTGGTTAGALKAIACFGDRLNYVYSDISSAFTQYGKTQFGADFPFLEFRVLDIEKDILAQGFEPHAFDLIVAANVLHATADMQRTLGHVRRLIKPGGRLILNEVTHAQDFISLTFGLLHGWWAFADEHRRLPGGPLLDSDMWTALLREQGFGSVEIYGRSGPDGEDTGYNVVVASDRVAAADARPGAERRTTPPGPVEKPNRPAVAAPNSGIARQLREIFAKVLMMDADAIDADAPYVDFGVDSFTAVRVVREIDRALGLGLRATELFNFPSIDALSRHIGQRVAAAAAEPQRPAAESPPPARPADPRRPAPTAPATAATAVPTPSADGQAGIAVIGMSGRFPGARNIDEFWRNLAEGRDGVEAVPPERWDGKGFRGGFVDDVDRFDPLFFNISPREAEWMDPQQRLFLQEAWRTFEHAGYSAETLKGSRCGVFVGCREGDYLKPFAHLGTSSYQGTGNSASVLAARIAYVLDLKGPSLAIDTACSSSLVALHLACESIRIGTCDLALAGGVSLLCTAESHQVLSKSGMLAPDGRCKTFDDAADGFVPAEAVGAVLLKPLEQALRDGDRIYGVIQAHGINQDGKTNGITASSAPSQSALQREIYRRYRIDPERIGYVEAHGTGTSLGDPIEIDALTDTFRAYTQGRQFCAIGSVKTNIGHTLAAAGVAGLIKLLLCLRHGQLPPSLHFEKENRHFRLAETPFYVNTELKDWERPMGLPRLAALSSFGFSGTNAHCVVEEAPDRPLDAVRDEAGRPWLIPLSAKTPADLAARVEALADWLDQDGEDYPLGDIATTLLLGRTHFDYRLALVASDRQALAAALRERLASPESAWAKVRPEQERSAALRQFGSRLLAELRDPGLPDREREETLESLADLYRQGYPLEWRLLYRDADTPRAVFRKVPLPTYPFIGQRYWLAPAAGIGPETGAKSAPNPVPFPPEPPDLKTFQEAYARIPDFCALLLAGALREMGAFREPGARHTPEELRAVLRIDAKYHRLLDAFLNILLDAGHLRRHGRYLVRVDGESPTWRISFEELGREKERLDADRPAIGAFLNLLWVCVRNYPAVLRGELKATEVMFPGSSFDLVKGIYRENATADFYNRILADNLAEYVGTRIGRAGGEPLRILEIGAGTGGSSALLLSRLRPFGERISYLYTDISSGFVQYGRRTYGPHYPFARFEVLDIEKPVAPECTFRKSFDIILAANVLHATRKLNETLDHVEALLKDGGCLFLNEATDVQAFATMTYGLLDGWWRFEDDLRLENSPLLDADLWVALLEGRGFAVAPPQGLAGDRKGPGQHILIARLNGDGARPARPSPPPEPATAYPLAGAAPGPLRQRIRQEVAAAIAHILGLADMEQVMEKPFSDYGLDSISGIDFLGLLNQRLGTDLRITVLFDYPSVAALSDFIHDSYREQLGGSDFGRVPDRSAAGEPGDTPNRPGVPAAAPPLPAAPGARWETRPDDIAIIGMSGRFSGTRNVREFWEKLASGVSTIGEPPPGRWPEGSFPPGYRAGFLEDIDQFDPLFFNWSGSEAEQADPQQRLFLEECYAALEDAGYPPAQLRPLKCGVFAGVGMSDYLMNMRDSGYPGEAQTFWGNSPAVVPARISYFLDLKGPGVAVDTACSSSLVAIHWARQSLLAGECDIALAGGAFLCTTPHFHNLAAKAQMLAPDGRCKAFDRNADGFVFGEGVGVIVLKRLDAALRDKDHVYGVLKASGVNQDGKTNGMTAPSARAQTELEVAVYEQAGIDPETISYVEAHGTGTKLGDPVEVAALADAFRRYTDKKSFCLLGSVKPNIGHASLAAGVAGVIKVLQAFAHRKIPPLLNFSEANEHIDFADSPFQVNTTLRDWETSGGQPRRAAVSGFGLGGTNAHLVLEESPVQPLSRPSWEEVPVLICLSAKTPYSLRQKLRDLADELDGPGRQYSLGHVAYTLHVGREHFRERVALVAQSRRDLVEQLRRADFDAVPDPNPMPTGDVESWMDQLRTAGLPLPEALERLHALAALYRAGHDIDWRNLYAQDMRYRVPLPSYPFERARYWFPATPAAAQAGIVAARDATRPETGAEDDRTWWQPGWVPAPPVPSLRPAEGPLLVFGDHRQDLSGWGGAPVVLVSAGDGFSVAPQGTVRGAAVAIRIRAGNPEDYEQLAGLLARHSLLPARILHGWSLQQAFEPDRPEAHLERGFYSVLFIAQALMKQKACPPLVRMIYAFVPSPSRDYALNQAIGGLAKTLNREHPNVFCQTLELPEAARLAEIAAGEFRCGARHEVEVRYRQCADGTVSREVRTWRAVELDATPAVPLALKEQGTYLLVGGAGGLGLLFCRYLRQLAERQKTRIGVFLAGRSPLSADRLRRIEDLSSPWCEVSYLRADVSEPEGARHAVSRARSRVGGIAGVFHFAGSTRDGFLLKKTREECREVLSAKVSGTLQLERALQGEKVDFVTFFSSASSVIGNVGQADYAYANAFLDAFAAQGGMAGSHTFSVNWALWRDGGMRLSDSKLETMASAMGVRELATAVGIEAWETVLQSRLQQCMFLSGDGPLIRGFVESEFPAPRPVSERHERQPVDIGRIYRDAERIGRVPADRGPDVAAEPVAAAVSAQAIEAFLQARVAEVTRLPADKIGAHRPLEEFGLDSLMITALNDRLAARFGPLPATLFFEYPTVAALAEFLSGREKAARPAAAVAEIGAGPRLSGGLATAPAEDTRSSTVADIYRKAETIGLAAARSDTGRLGERREADVSAPVAGAAETRTLAPAAAVPGISRDIEAFLQARVAEVTRLPADKIGAHRPLEEFGLDSLMITALNDRLAARFGPLPATLFFEYPTLAALAEFLSARPEAGRPLPDGSRCSAAATAVPETAPAACDPCRDDMPAVRRAGPDPTVGTDGARFDIAVIGVSGIYPEADTLEAFWDNLAAGRDSVTEVPRNRWNSDEYYDPDRTRAMQGKMYCKWGGFIDGVDCFDPAFFNISPREAKLMDPSERLFLQTAWAACEDAGYTRKRLAETCSMNVGVFAGISSYAYSLWGPQEWARGNWCTPCGGLWSIANRVSYVMNLTGPSYPVDTACSSSLSAIHQACASLGNRECSMAIAGGASFLLHPQQYIGMCQNQMLSPTGKCHSFGAAGDGFVPGEGVGAVLLKPLAQALADGDPIYAVIKGSSVNHGGRTNGYAVPNPKAQAELIRRALENAGVDPRSISYVEAHGTGTALGDPVEFEGLCQAWVGPEARSGGDRPWCAIGSVKSNIGHLNAAAGISGLTKILLQMKHRTLAPSLHARKLNPKINFADSPFYLQQSLAKWEPGQPRRAAISSFGAGGANAHVILEEYCAASGTEDAGPEPEAEYVIPISARNRERLLVYAEKILAFWERRRDSLSLRDFAYTLQTGREAMAERFAFIVRRKEEVGIQLRAFLQRTGQPGQGNAAATTRFFEGRAEEFAAPADAAGLARPVSASAPVELAGRWVTGAEIDWAALPCWKHSGGSPARRISLPTYPFDKKPCWYPETAPSAAGTAQNVVPAADPLDRYREAFDDLARLGGSGLLRAFQAMGCLREPLEAYGKDELKARIRLIDDYDRLYKALLDILRTAGYLEIEGDRIRSTPRVVEEGQSPDLAAWTGKHPELAANFRLLWTCLENLPAILQGRLPATEVIFPGSSMALVETVYKENAVSDYYNRIVAEQVLAFVHERLPELPPGEKLRLLEIGAGTGGTSAALLAALQPYRDRLHYTYTDVSPGFLQHGRKHYGHHAFVDFRLLDIEKGVENQGFALQRTDLVIAANVLHATRRLNATLNNVKALLRPGGGLILNEAVETHAFSTLTFGLLKGWWLAEDPYNRLPGSPLLSVPLWERILAEEGFVSIRATAPVIEAGASQNVLVAESDGRIVPLEPPAVKPAALGQAEPPAPEPMDAPEPGDGRKTELVRKLRRIVAAVIEVEPEQISPDCAYVDLGVDSILAVEIIGRANRELGIALRSTALFDHATVNKLAAHILERHGDAIEPEDELLQVFQRLHRGELDIRAANTLLGAR</sequence>
<dbReference type="InterPro" id="IPR029063">
    <property type="entry name" value="SAM-dependent_MTases_sf"/>
</dbReference>
<feature type="region of interest" description="Disordered" evidence="12">
    <location>
        <begin position="1261"/>
        <end position="1304"/>
    </location>
</feature>
<feature type="domain" description="Carrier" evidence="13">
    <location>
        <begin position="1184"/>
        <end position="1261"/>
    </location>
</feature>
<dbReference type="Pfam" id="PF22621">
    <property type="entry name" value="CurL-like_PKS_C"/>
    <property type="match status" value="1"/>
</dbReference>
<dbReference type="InterPro" id="IPR013217">
    <property type="entry name" value="Methyltransf_12"/>
</dbReference>
<dbReference type="CDD" id="cd00833">
    <property type="entry name" value="PKS"/>
    <property type="match status" value="4"/>
</dbReference>
<dbReference type="SMART" id="SM00823">
    <property type="entry name" value="PKS_PP"/>
    <property type="match status" value="6"/>
</dbReference>
<dbReference type="InterPro" id="IPR020806">
    <property type="entry name" value="PKS_PP-bd"/>
</dbReference>
<feature type="domain" description="Carrier" evidence="13">
    <location>
        <begin position="2312"/>
        <end position="2386"/>
    </location>
</feature>
<comment type="pathway">
    <text evidence="2">Antibiotic biosynthesis.</text>
</comment>
<dbReference type="InterPro" id="IPR050091">
    <property type="entry name" value="PKS_NRPS_Biosynth_Enz"/>
</dbReference>
<evidence type="ECO:0000256" key="1">
    <source>
        <dbReference type="ARBA" id="ARBA00004496"/>
    </source>
</evidence>
<evidence type="ECO:0000259" key="13">
    <source>
        <dbReference type="PROSITE" id="PS50075"/>
    </source>
</evidence>
<evidence type="ECO:0000256" key="4">
    <source>
        <dbReference type="ARBA" id="ARBA00006484"/>
    </source>
</evidence>
<dbReference type="CDD" id="cd02440">
    <property type="entry name" value="AdoMet_MTases"/>
    <property type="match status" value="3"/>
</dbReference>
<dbReference type="InterPro" id="IPR013968">
    <property type="entry name" value="PKS_KR"/>
</dbReference>
<dbReference type="SUPFAM" id="SSF51735">
    <property type="entry name" value="NAD(P)-binding Rossmann-fold domains"/>
    <property type="match status" value="2"/>
</dbReference>
<keyword evidence="9" id="KW-0677">Repeat</keyword>
<dbReference type="InterPro" id="IPR016039">
    <property type="entry name" value="Thiolase-like"/>
</dbReference>
<dbReference type="Pfam" id="PF00550">
    <property type="entry name" value="PP-binding"/>
    <property type="match status" value="6"/>
</dbReference>
<dbReference type="InterPro" id="IPR014031">
    <property type="entry name" value="Ketoacyl_synth_C"/>
</dbReference>
<dbReference type="Pfam" id="PF22336">
    <property type="entry name" value="RhiE-like_linker"/>
    <property type="match status" value="3"/>
</dbReference>
<evidence type="ECO:0000256" key="11">
    <source>
        <dbReference type="ARBA" id="ARBA00054155"/>
    </source>
</evidence>
<protein>
    <recommendedName>
        <fullName evidence="17">Polyketide synthase</fullName>
    </recommendedName>
</protein>
<keyword evidence="16" id="KW-1185">Reference proteome</keyword>
<evidence type="ECO:0000256" key="8">
    <source>
        <dbReference type="ARBA" id="ARBA00022679"/>
    </source>
</evidence>
<dbReference type="Gene3D" id="1.10.1200.10">
    <property type="entry name" value="ACP-like"/>
    <property type="match status" value="6"/>
</dbReference>
<feature type="compositionally biased region" description="Low complexity" evidence="12">
    <location>
        <begin position="1261"/>
        <end position="1273"/>
    </location>
</feature>
<dbReference type="PROSITE" id="PS52004">
    <property type="entry name" value="KS3_2"/>
    <property type="match status" value="4"/>
</dbReference>
<dbReference type="Gene3D" id="3.40.50.720">
    <property type="entry name" value="NAD(P)-binding Rossmann-like Domain"/>
    <property type="match status" value="1"/>
</dbReference>
<dbReference type="Pfam" id="PF02801">
    <property type="entry name" value="Ketoacyl-synt_C"/>
    <property type="match status" value="4"/>
</dbReference>
<dbReference type="PROSITE" id="PS00606">
    <property type="entry name" value="KS3_1"/>
    <property type="match status" value="3"/>
</dbReference>
<comment type="subcellular location">
    <subcellularLocation>
        <location evidence="1">Cytoplasm</location>
    </subcellularLocation>
</comment>
<dbReference type="GO" id="GO:0005886">
    <property type="term" value="C:plasma membrane"/>
    <property type="evidence" value="ECO:0007669"/>
    <property type="project" value="TreeGrafter"/>
</dbReference>
<dbReference type="SMART" id="SM00822">
    <property type="entry name" value="PKS_KR"/>
    <property type="match status" value="1"/>
</dbReference>
<evidence type="ECO:0000256" key="7">
    <source>
        <dbReference type="ARBA" id="ARBA00022553"/>
    </source>
</evidence>
<dbReference type="PANTHER" id="PTHR43775:SF37">
    <property type="entry name" value="SI:DKEY-61P9.11"/>
    <property type="match status" value="1"/>
</dbReference>
<keyword evidence="10" id="KW-0511">Multifunctional enzyme</keyword>
<dbReference type="InterPro" id="IPR036291">
    <property type="entry name" value="NAD(P)-bd_dom_sf"/>
</dbReference>
<dbReference type="OrthoDB" id="5555092at2"/>
<evidence type="ECO:0000256" key="6">
    <source>
        <dbReference type="ARBA" id="ARBA00022490"/>
    </source>
</evidence>
<feature type="domain" description="Carrier" evidence="13">
    <location>
        <begin position="6"/>
        <end position="84"/>
    </location>
</feature>
<dbReference type="Gene3D" id="3.40.47.10">
    <property type="match status" value="4"/>
</dbReference>
<dbReference type="SMART" id="SM01294">
    <property type="entry name" value="PKS_PP_betabranch"/>
    <property type="match status" value="5"/>
</dbReference>
<dbReference type="GO" id="GO:0004315">
    <property type="term" value="F:3-oxoacyl-[acyl-carrier-protein] synthase activity"/>
    <property type="evidence" value="ECO:0007669"/>
    <property type="project" value="InterPro"/>
</dbReference>
<keyword evidence="6" id="KW-0963">Cytoplasm</keyword>
<feature type="region of interest" description="Disordered" evidence="12">
    <location>
        <begin position="4851"/>
        <end position="4873"/>
    </location>
</feature>
<gene>
    <name evidence="15" type="ORF">sS8_1944</name>
</gene>
<name>A0A250KQK7_9GAMM</name>
<dbReference type="EMBL" id="AP017928">
    <property type="protein sequence ID" value="BBA33898.1"/>
    <property type="molecule type" value="Genomic_DNA"/>
</dbReference>
<dbReference type="GO" id="GO:0031177">
    <property type="term" value="F:phosphopantetheine binding"/>
    <property type="evidence" value="ECO:0007669"/>
    <property type="project" value="InterPro"/>
</dbReference>
<dbReference type="Pfam" id="PF21394">
    <property type="entry name" value="Beta-ketacyl_N"/>
    <property type="match status" value="1"/>
</dbReference>
<proteinExistence type="inferred from homology"/>
<evidence type="ECO:0000259" key="14">
    <source>
        <dbReference type="PROSITE" id="PS52004"/>
    </source>
</evidence>
<comment type="similarity">
    <text evidence="4">Belongs to the short-chain dehydrogenases/reductases (SDR) family.</text>
</comment>
<dbReference type="SUPFAM" id="SSF53901">
    <property type="entry name" value="Thiolase-like"/>
    <property type="match status" value="4"/>
</dbReference>
<dbReference type="Pfam" id="PF08659">
    <property type="entry name" value="KR"/>
    <property type="match status" value="1"/>
</dbReference>
<dbReference type="InterPro" id="IPR054514">
    <property type="entry name" value="RhiE-like_linker"/>
</dbReference>
<comment type="pathway">
    <text evidence="3">Lipid metabolism; fatty acid biosynthesis.</text>
</comment>
<dbReference type="Gene3D" id="3.40.50.150">
    <property type="entry name" value="Vaccinia Virus protein VP39"/>
    <property type="match status" value="3"/>
</dbReference>
<accession>A0A250KQK7</accession>